<evidence type="ECO:0000256" key="2">
    <source>
        <dbReference type="ARBA" id="ARBA00022654"/>
    </source>
</evidence>
<evidence type="ECO:0000256" key="7">
    <source>
        <dbReference type="ARBA" id="ARBA00023136"/>
    </source>
</evidence>
<feature type="transmembrane region" description="Helical" evidence="8">
    <location>
        <begin position="104"/>
        <end position="122"/>
    </location>
</feature>
<evidence type="ECO:0000256" key="1">
    <source>
        <dbReference type="ARBA" id="ARBA00022475"/>
    </source>
</evidence>
<proteinExistence type="predicted"/>
<dbReference type="EMBL" id="JAHXPT010000001">
    <property type="protein sequence ID" value="MBW6408659.1"/>
    <property type="molecule type" value="Genomic_DNA"/>
</dbReference>
<feature type="transmembrane region" description="Helical" evidence="8">
    <location>
        <begin position="29"/>
        <end position="51"/>
    </location>
</feature>
<keyword evidence="2" id="KW-0673">Quorum sensing</keyword>
<keyword evidence="7 8" id="KW-0472">Membrane</keyword>
<evidence type="ECO:0000256" key="3">
    <source>
        <dbReference type="ARBA" id="ARBA00022670"/>
    </source>
</evidence>
<keyword evidence="3" id="KW-0645">Protease</keyword>
<keyword evidence="5" id="KW-0378">Hydrolase</keyword>
<name>A0ABS7AJ17_9CLOT</name>
<dbReference type="SMART" id="SM00793">
    <property type="entry name" value="AgrB"/>
    <property type="match status" value="1"/>
</dbReference>
<comment type="caution">
    <text evidence="9">The sequence shown here is derived from an EMBL/GenBank/DDBJ whole genome shotgun (WGS) entry which is preliminary data.</text>
</comment>
<protein>
    <submittedName>
        <fullName evidence="9">Accessory gene regulator B family protein</fullName>
    </submittedName>
</protein>
<sequence>MIRQLIKNSVKNVSDYNGYTKEQCEQMQYIATLLFFELIKLISIILIFSVLGYFKESIIIIVVMSFTKPFIGGYHEETQIKCLIASLLITTGVIELSLHSKLSFVSNCILIAISLFCIWNTAPVINSKMPITRPSIIKKNRLLGITISIMFGIISIGLYHYSDLYEFITWTILFQAMLMFNKKGV</sequence>
<organism evidence="9 10">
    <name type="scientific">Clostridium weizhouense</name>
    <dbReference type="NCBI Taxonomy" id="2859781"/>
    <lineage>
        <taxon>Bacteria</taxon>
        <taxon>Bacillati</taxon>
        <taxon>Bacillota</taxon>
        <taxon>Clostridia</taxon>
        <taxon>Eubacteriales</taxon>
        <taxon>Clostridiaceae</taxon>
        <taxon>Clostridium</taxon>
    </lineage>
</organism>
<evidence type="ECO:0000256" key="6">
    <source>
        <dbReference type="ARBA" id="ARBA00022989"/>
    </source>
</evidence>
<evidence type="ECO:0000256" key="5">
    <source>
        <dbReference type="ARBA" id="ARBA00022801"/>
    </source>
</evidence>
<evidence type="ECO:0000313" key="9">
    <source>
        <dbReference type="EMBL" id="MBW6408659.1"/>
    </source>
</evidence>
<dbReference type="Proteomes" id="UP001519921">
    <property type="component" value="Unassembled WGS sequence"/>
</dbReference>
<keyword evidence="10" id="KW-1185">Reference proteome</keyword>
<accession>A0ABS7AJ17</accession>
<evidence type="ECO:0000256" key="8">
    <source>
        <dbReference type="SAM" id="Phobius"/>
    </source>
</evidence>
<dbReference type="InterPro" id="IPR006741">
    <property type="entry name" value="AgrB"/>
</dbReference>
<dbReference type="Pfam" id="PF04647">
    <property type="entry name" value="AgrB"/>
    <property type="match status" value="1"/>
</dbReference>
<evidence type="ECO:0000256" key="4">
    <source>
        <dbReference type="ARBA" id="ARBA00022692"/>
    </source>
</evidence>
<gene>
    <name evidence="9" type="ORF">KYD98_00970</name>
</gene>
<reference evidence="9 10" key="1">
    <citation type="submission" date="2021-07" db="EMBL/GenBank/DDBJ databases">
        <title>Clostridium weizhouense sp. nov., an anaerobic bacterium isolated from activated sludge of Petroleum wastewater.</title>
        <authorList>
            <person name="Li Q."/>
        </authorList>
    </citation>
    <scope>NUCLEOTIDE SEQUENCE [LARGE SCALE GENOMIC DNA]</scope>
    <source>
        <strain evidence="9 10">YB-6</strain>
    </source>
</reference>
<keyword evidence="4 8" id="KW-0812">Transmembrane</keyword>
<evidence type="ECO:0000313" key="10">
    <source>
        <dbReference type="Proteomes" id="UP001519921"/>
    </source>
</evidence>
<dbReference type="RefSeq" id="WP_219777720.1">
    <property type="nucleotide sequence ID" value="NZ_JAHXPT010000001.1"/>
</dbReference>
<keyword evidence="1" id="KW-1003">Cell membrane</keyword>
<keyword evidence="6 8" id="KW-1133">Transmembrane helix</keyword>
<feature type="transmembrane region" description="Helical" evidence="8">
    <location>
        <begin position="142"/>
        <end position="161"/>
    </location>
</feature>